<accession>A0A9W8MAM8</accession>
<gene>
    <name evidence="1" type="ORF">H1R20_g13628</name>
</gene>
<reference evidence="1" key="1">
    <citation type="submission" date="2022-06" db="EMBL/GenBank/DDBJ databases">
        <title>Genome Sequence of Candolleomyces eurysporus.</title>
        <authorList>
            <person name="Buettner E."/>
        </authorList>
    </citation>
    <scope>NUCLEOTIDE SEQUENCE</scope>
    <source>
        <strain evidence="1">VTCC 930004</strain>
    </source>
</reference>
<comment type="caution">
    <text evidence="1">The sequence shown here is derived from an EMBL/GenBank/DDBJ whole genome shotgun (WGS) entry which is preliminary data.</text>
</comment>
<proteinExistence type="predicted"/>
<dbReference type="Proteomes" id="UP001140091">
    <property type="component" value="Unassembled WGS sequence"/>
</dbReference>
<name>A0A9W8MAM8_9AGAR</name>
<protein>
    <recommendedName>
        <fullName evidence="3">F-box domain-containing protein</fullName>
    </recommendedName>
</protein>
<evidence type="ECO:0000313" key="1">
    <source>
        <dbReference type="EMBL" id="KAJ2923466.1"/>
    </source>
</evidence>
<dbReference type="OrthoDB" id="3054875at2759"/>
<dbReference type="AlphaFoldDB" id="A0A9W8MAM8"/>
<organism evidence="1 2">
    <name type="scientific">Candolleomyces eurysporus</name>
    <dbReference type="NCBI Taxonomy" id="2828524"/>
    <lineage>
        <taxon>Eukaryota</taxon>
        <taxon>Fungi</taxon>
        <taxon>Dikarya</taxon>
        <taxon>Basidiomycota</taxon>
        <taxon>Agaricomycotina</taxon>
        <taxon>Agaricomycetes</taxon>
        <taxon>Agaricomycetidae</taxon>
        <taxon>Agaricales</taxon>
        <taxon>Agaricineae</taxon>
        <taxon>Psathyrellaceae</taxon>
        <taxon>Candolleomyces</taxon>
    </lineage>
</organism>
<feature type="non-terminal residue" evidence="1">
    <location>
        <position position="343"/>
    </location>
</feature>
<keyword evidence="2" id="KW-1185">Reference proteome</keyword>
<dbReference type="EMBL" id="JANBPK010001333">
    <property type="protein sequence ID" value="KAJ2923466.1"/>
    <property type="molecule type" value="Genomic_DNA"/>
</dbReference>
<evidence type="ECO:0000313" key="2">
    <source>
        <dbReference type="Proteomes" id="UP001140091"/>
    </source>
</evidence>
<sequence>MDLFHHVSQLKGLISIRLTMASAYGTLFRAPSRCFAKLTSLRHLVLEAPLLRVVSVSPAPEAAVVKLDSLKITTKPHQHIRILENIHFNGLRKLVLEFTRTTSASSLYPTIKSYLKKCSELESCSIAFIPGTPEEDNAGRSVKSKRTLGKQTHADTIAVMQRTTNLKQVIMLNVPPLLRDSTAYVLRCALPCWPQLTTLVFNVHEEPISSNTESEEVLYGPSGLYFLGATIWKSCARLEELEFHFDEAEIAKEKLLDSEVFGHGGCPSSGDDHPLRILTINTTSSRLDLDLRRKIEIATFLDRLFPRLDRLQGSASGVWEEVEMLIGSYQAVKEHVYARIEAL</sequence>
<evidence type="ECO:0008006" key="3">
    <source>
        <dbReference type="Google" id="ProtNLM"/>
    </source>
</evidence>